<dbReference type="InterPro" id="IPR017517">
    <property type="entry name" value="Maleyloyr_isom"/>
</dbReference>
<organism evidence="2 3">
    <name type="scientific">Amycolatopsis camponoti</name>
    <dbReference type="NCBI Taxonomy" id="2606593"/>
    <lineage>
        <taxon>Bacteria</taxon>
        <taxon>Bacillati</taxon>
        <taxon>Actinomycetota</taxon>
        <taxon>Actinomycetes</taxon>
        <taxon>Pseudonocardiales</taxon>
        <taxon>Pseudonocardiaceae</taxon>
        <taxon>Amycolatopsis</taxon>
    </lineage>
</organism>
<dbReference type="Gene3D" id="1.20.120.450">
    <property type="entry name" value="dinb family like domain"/>
    <property type="match status" value="1"/>
</dbReference>
<name>A0A6I8LYI8_9PSEU</name>
<keyword evidence="3" id="KW-1185">Reference proteome</keyword>
<proteinExistence type="predicted"/>
<gene>
    <name evidence="2" type="ORF">AA23TX_06489</name>
</gene>
<dbReference type="RefSeq" id="WP_155546423.1">
    <property type="nucleotide sequence ID" value="NZ_CABVGP010000002.1"/>
</dbReference>
<evidence type="ECO:0000313" key="2">
    <source>
        <dbReference type="EMBL" id="VVJ21468.1"/>
    </source>
</evidence>
<dbReference type="NCBIfam" id="TIGR03083">
    <property type="entry name" value="maleylpyruvate isomerase family mycothiol-dependent enzyme"/>
    <property type="match status" value="1"/>
</dbReference>
<evidence type="ECO:0000259" key="1">
    <source>
        <dbReference type="Pfam" id="PF11716"/>
    </source>
</evidence>
<sequence>MDTMDLYRRAQGGFDAVLAAVRDDQWDTPSACTEWSVRDVAGHVVWGQRQLRAWASGEDYAETAGAPGAPHPAVLAGTNPVETWRAAAVAELTEEELRRPVSLPGLGEIPVAGIVTLLITDLVAHSWDIGSAAGQDVRLPPELVDVAFTWARANAVRRPGFFGPELAPPGGADEQTRMLAFLGRRAWAPVPAGVSGSRRGGSHR</sequence>
<dbReference type="Proteomes" id="UP000399805">
    <property type="component" value="Unassembled WGS sequence"/>
</dbReference>
<dbReference type="InterPro" id="IPR017520">
    <property type="entry name" value="CHP03086"/>
</dbReference>
<dbReference type="NCBIfam" id="TIGR03086">
    <property type="entry name" value="TIGR03086 family metal-binding protein"/>
    <property type="match status" value="1"/>
</dbReference>
<reference evidence="2 3" key="1">
    <citation type="submission" date="2019-09" db="EMBL/GenBank/DDBJ databases">
        <authorList>
            <person name="Leyn A S."/>
        </authorList>
    </citation>
    <scope>NUCLEOTIDE SEQUENCE [LARGE SCALE GENOMIC DNA]</scope>
    <source>
        <strain evidence="2">AA231_1</strain>
    </source>
</reference>
<dbReference type="AlphaFoldDB" id="A0A6I8LYI8"/>
<dbReference type="InterPro" id="IPR034660">
    <property type="entry name" value="DinB/YfiT-like"/>
</dbReference>
<dbReference type="InterPro" id="IPR024344">
    <property type="entry name" value="MDMPI_metal-binding"/>
</dbReference>
<protein>
    <recommendedName>
        <fullName evidence="1">Mycothiol-dependent maleylpyruvate isomerase metal-binding domain-containing protein</fullName>
    </recommendedName>
</protein>
<dbReference type="EMBL" id="CABVGP010000002">
    <property type="protein sequence ID" value="VVJ21468.1"/>
    <property type="molecule type" value="Genomic_DNA"/>
</dbReference>
<dbReference type="SUPFAM" id="SSF109854">
    <property type="entry name" value="DinB/YfiT-like putative metalloenzymes"/>
    <property type="match status" value="1"/>
</dbReference>
<feature type="domain" description="Mycothiol-dependent maleylpyruvate isomerase metal-binding" evidence="1">
    <location>
        <begin position="9"/>
        <end position="129"/>
    </location>
</feature>
<accession>A0A6I8LYI8</accession>
<dbReference type="GO" id="GO:0046872">
    <property type="term" value="F:metal ion binding"/>
    <property type="evidence" value="ECO:0007669"/>
    <property type="project" value="InterPro"/>
</dbReference>
<dbReference type="Pfam" id="PF11716">
    <property type="entry name" value="MDMPI_N"/>
    <property type="match status" value="1"/>
</dbReference>
<evidence type="ECO:0000313" key="3">
    <source>
        <dbReference type="Proteomes" id="UP000399805"/>
    </source>
</evidence>